<protein>
    <submittedName>
        <fullName evidence="2">Uncharacterized protein</fullName>
    </submittedName>
</protein>
<evidence type="ECO:0000313" key="2">
    <source>
        <dbReference type="EMBL" id="KAL3516401.1"/>
    </source>
</evidence>
<name>A0ABD2ZC57_9GENT</name>
<keyword evidence="3" id="KW-1185">Reference proteome</keyword>
<gene>
    <name evidence="2" type="ORF">ACH5RR_023303</name>
</gene>
<evidence type="ECO:0000313" key="3">
    <source>
        <dbReference type="Proteomes" id="UP001630127"/>
    </source>
</evidence>
<dbReference type="EMBL" id="JBJUIK010000010">
    <property type="protein sequence ID" value="KAL3516401.1"/>
    <property type="molecule type" value="Genomic_DNA"/>
</dbReference>
<evidence type="ECO:0000256" key="1">
    <source>
        <dbReference type="SAM" id="MobiDB-lite"/>
    </source>
</evidence>
<organism evidence="2 3">
    <name type="scientific">Cinchona calisaya</name>
    <dbReference type="NCBI Taxonomy" id="153742"/>
    <lineage>
        <taxon>Eukaryota</taxon>
        <taxon>Viridiplantae</taxon>
        <taxon>Streptophyta</taxon>
        <taxon>Embryophyta</taxon>
        <taxon>Tracheophyta</taxon>
        <taxon>Spermatophyta</taxon>
        <taxon>Magnoliopsida</taxon>
        <taxon>eudicotyledons</taxon>
        <taxon>Gunneridae</taxon>
        <taxon>Pentapetalae</taxon>
        <taxon>asterids</taxon>
        <taxon>lamiids</taxon>
        <taxon>Gentianales</taxon>
        <taxon>Rubiaceae</taxon>
        <taxon>Cinchonoideae</taxon>
        <taxon>Cinchoneae</taxon>
        <taxon>Cinchona</taxon>
    </lineage>
</organism>
<feature type="region of interest" description="Disordered" evidence="1">
    <location>
        <begin position="19"/>
        <end position="70"/>
    </location>
</feature>
<proteinExistence type="predicted"/>
<dbReference type="Proteomes" id="UP001630127">
    <property type="component" value="Unassembled WGS sequence"/>
</dbReference>
<accession>A0ABD2ZC57</accession>
<feature type="compositionally biased region" description="Polar residues" evidence="1">
    <location>
        <begin position="28"/>
        <end position="61"/>
    </location>
</feature>
<comment type="caution">
    <text evidence="2">The sequence shown here is derived from an EMBL/GenBank/DDBJ whole genome shotgun (WGS) entry which is preliminary data.</text>
</comment>
<sequence length="212" mass="22473">MEGRRKAVVTKSRKEVKQFLGAIDTPKPSMSSIGQSKAKRSPSSPIKNEETSYNSSVQPKNLASKGEGTSGLSHVDKLLVPTAASFQVLINRDDQVVANAAMETVDADQMVKAQTLTNIDNANPRGHDAIFLKQSTRMLMHSSDDGMSTKSPVEVASVLGTNADICGPNVSLPINGQSTGSDSGVIVTNQLAESIPVRVIQNAIVSECQPNL</sequence>
<dbReference type="AlphaFoldDB" id="A0ABD2ZC57"/>
<feature type="non-terminal residue" evidence="2">
    <location>
        <position position="212"/>
    </location>
</feature>
<reference evidence="2 3" key="1">
    <citation type="submission" date="2024-11" db="EMBL/GenBank/DDBJ databases">
        <title>A near-complete genome assembly of Cinchona calisaya.</title>
        <authorList>
            <person name="Lian D.C."/>
            <person name="Zhao X.W."/>
            <person name="Wei L."/>
        </authorList>
    </citation>
    <scope>NUCLEOTIDE SEQUENCE [LARGE SCALE GENOMIC DNA]</scope>
    <source>
        <tissue evidence="2">Nenye</tissue>
    </source>
</reference>